<organism evidence="1 2">
    <name type="scientific">Tectimicrobiota bacterium</name>
    <dbReference type="NCBI Taxonomy" id="2528274"/>
    <lineage>
        <taxon>Bacteria</taxon>
        <taxon>Pseudomonadati</taxon>
        <taxon>Nitrospinota/Tectimicrobiota group</taxon>
        <taxon>Candidatus Tectimicrobiota</taxon>
    </lineage>
</organism>
<sequence length="135" mass="15173">MPAIMADHDIEGHLQVLLRVLTSTDWRELWDELDVNIASFESLSIPYTTPDLELWRICQAHQIVLITGNRNAAGPNSLEGAILRFNDSSSLPVLTIGDPLRILSSCDYAQRVATRLLEYLVDLENIRGTGRLYLP</sequence>
<protein>
    <submittedName>
        <fullName evidence="1">ACP S-malonyltransferase</fullName>
    </submittedName>
</protein>
<dbReference type="EMBL" id="JACPRF010000343">
    <property type="protein sequence ID" value="MBI2877450.1"/>
    <property type="molecule type" value="Genomic_DNA"/>
</dbReference>
<comment type="caution">
    <text evidence="1">The sequence shown here is derived from an EMBL/GenBank/DDBJ whole genome shotgun (WGS) entry which is preliminary data.</text>
</comment>
<reference evidence="1" key="1">
    <citation type="submission" date="2020-07" db="EMBL/GenBank/DDBJ databases">
        <title>Huge and variable diversity of episymbiotic CPR bacteria and DPANN archaea in groundwater ecosystems.</title>
        <authorList>
            <person name="He C.Y."/>
            <person name="Keren R."/>
            <person name="Whittaker M."/>
            <person name="Farag I.F."/>
            <person name="Doudna J."/>
            <person name="Cate J.H.D."/>
            <person name="Banfield J.F."/>
        </authorList>
    </citation>
    <scope>NUCLEOTIDE SEQUENCE</scope>
    <source>
        <strain evidence="1">NC_groundwater_672_Ag_B-0.1um_62_36</strain>
    </source>
</reference>
<gene>
    <name evidence="1" type="ORF">HYY20_11260</name>
</gene>
<name>A0A932G1N6_UNCTE</name>
<dbReference type="Proteomes" id="UP000769766">
    <property type="component" value="Unassembled WGS sequence"/>
</dbReference>
<dbReference type="AlphaFoldDB" id="A0A932G1N6"/>
<evidence type="ECO:0000313" key="2">
    <source>
        <dbReference type="Proteomes" id="UP000769766"/>
    </source>
</evidence>
<accession>A0A932G1N6</accession>
<proteinExistence type="predicted"/>
<evidence type="ECO:0000313" key="1">
    <source>
        <dbReference type="EMBL" id="MBI2877450.1"/>
    </source>
</evidence>